<dbReference type="PATRIC" id="fig|1619313.3.peg.1099"/>
<evidence type="ECO:0000313" key="1">
    <source>
        <dbReference type="EMBL" id="CUU23292.1"/>
    </source>
</evidence>
<dbReference type="AlphaFoldDB" id="A0A0U5LLS4"/>
<dbReference type="InterPro" id="IPR013783">
    <property type="entry name" value="Ig-like_fold"/>
</dbReference>
<proteinExistence type="predicted"/>
<name>A0A0U5LLS4_9GAMM</name>
<dbReference type="EMBL" id="LN907827">
    <property type="protein sequence ID" value="CUU23292.1"/>
    <property type="molecule type" value="Genomic_DNA"/>
</dbReference>
<dbReference type="Gene3D" id="2.60.40.10">
    <property type="entry name" value="Immunoglobulins"/>
    <property type="match status" value="1"/>
</dbReference>
<dbReference type="RefSeq" id="WP_157883848.1">
    <property type="nucleotide sequence ID" value="NZ_LN907827.1"/>
</dbReference>
<dbReference type="STRING" id="1619313.EM595_1056"/>
<evidence type="ECO:0000313" key="2">
    <source>
        <dbReference type="Proteomes" id="UP000059419"/>
    </source>
</evidence>
<dbReference type="KEGG" id="ege:EM595_1056"/>
<protein>
    <submittedName>
        <fullName evidence="1">Uncharacterized protein</fullName>
    </submittedName>
</protein>
<organism evidence="1 2">
    <name type="scientific">Duffyella gerundensis</name>
    <dbReference type="NCBI Taxonomy" id="1619313"/>
    <lineage>
        <taxon>Bacteria</taxon>
        <taxon>Pseudomonadati</taxon>
        <taxon>Pseudomonadota</taxon>
        <taxon>Gammaproteobacteria</taxon>
        <taxon>Enterobacterales</taxon>
        <taxon>Erwiniaceae</taxon>
        <taxon>Duffyella</taxon>
    </lineage>
</organism>
<keyword evidence="2" id="KW-1185">Reference proteome</keyword>
<accession>A0A0U5LLS4</accession>
<gene>
    <name evidence="1" type="ORF">EM595_1056</name>
</gene>
<reference evidence="2" key="1">
    <citation type="submission" date="2015-11" db="EMBL/GenBank/DDBJ databases">
        <authorList>
            <person name="Blom J."/>
        </authorList>
    </citation>
    <scope>NUCLEOTIDE SEQUENCE [LARGE SCALE GENOMIC DNA]</scope>
</reference>
<sequence>MQTRATLLPEAMPAHLNTSRLNVGSGVTSAEHIEQMREKLLLENTSHLHANHATCGLALIATAVSMQYLYQHQPAFIAEWLAQEAVQNGNVEDHIMSFSQNTGYQQQPVFADGFSLPSPSLNAQEGSYRSMTAHTADLSLAVADEPAMINAAGNNDVSTDMLPITATAEPAEEANNVETASETHSADSIDVVLDAGNHPLLQGIAPANSQIEIYINDQLAGISESNAAGIWTWRHDEGLENGTYQLDTSIIDPQGRTFSLAEPLTFTIDVAEQPSGLWIEELLSPASEIDFSLLLPPEEAAASEEFSLQILPEADDIWTDLLPSGLTITPMSAGSTESDRWHQDLDLLAGSQP</sequence>
<dbReference type="Proteomes" id="UP000059419">
    <property type="component" value="Chromosome 1"/>
</dbReference>